<reference evidence="2 4" key="1">
    <citation type="journal article" date="2023" name="Microb. Genom.">
        <title>Mesoterricola silvestris gen. nov., sp. nov., Mesoterricola sediminis sp. nov., Geothrix oryzae sp. nov., Geothrix edaphica sp. nov., Geothrix rubra sp. nov., and Geothrix limicola sp. nov., six novel members of Acidobacteriota isolated from soils.</title>
        <authorList>
            <person name="Weisberg A.J."/>
            <person name="Pearce E."/>
            <person name="Kramer C.G."/>
            <person name="Chang J.H."/>
            <person name="Clarke C.R."/>
        </authorList>
    </citation>
    <scope>NUCLEOTIDE SEQUENCE</scope>
    <source>
        <strain evidence="3 4">NB05-1H</strain>
        <strain evidence="2">NRRL_B-16521</strain>
    </source>
</reference>
<comment type="caution">
    <text evidence="2">The sequence shown here is derived from an EMBL/GenBank/DDBJ whole genome shotgun (WGS) entry which is preliminary data.</text>
</comment>
<organism evidence="2 5">
    <name type="scientific">Streptomyces acidiscabies</name>
    <dbReference type="NCBI Taxonomy" id="42234"/>
    <lineage>
        <taxon>Bacteria</taxon>
        <taxon>Bacillati</taxon>
        <taxon>Actinomycetota</taxon>
        <taxon>Actinomycetes</taxon>
        <taxon>Kitasatosporales</taxon>
        <taxon>Streptomycetaceae</taxon>
        <taxon>Streptomyces</taxon>
    </lineage>
</organism>
<dbReference type="EMBL" id="JARAWC010000044">
    <property type="protein sequence ID" value="MDX2965672.1"/>
    <property type="molecule type" value="Genomic_DNA"/>
</dbReference>
<feature type="region of interest" description="Disordered" evidence="1">
    <location>
        <begin position="254"/>
        <end position="286"/>
    </location>
</feature>
<protein>
    <submittedName>
        <fullName evidence="2">Uncharacterized protein</fullName>
    </submittedName>
</protein>
<evidence type="ECO:0000256" key="1">
    <source>
        <dbReference type="SAM" id="MobiDB-lite"/>
    </source>
</evidence>
<accession>A0AAP6EJX3</accession>
<dbReference type="Proteomes" id="UP001272987">
    <property type="component" value="Unassembled WGS sequence"/>
</dbReference>
<gene>
    <name evidence="2" type="ORF">PV399_39065</name>
    <name evidence="3" type="ORF">PV666_44225</name>
</gene>
<dbReference type="GeneID" id="69812406"/>
<dbReference type="AlphaFoldDB" id="A0AAP6EJX3"/>
<proteinExistence type="predicted"/>
<name>A0AAP6EJX3_9ACTN</name>
<dbReference type="RefSeq" id="WP_010352125.1">
    <property type="nucleotide sequence ID" value="NZ_CP122369.1"/>
</dbReference>
<evidence type="ECO:0000313" key="2">
    <source>
        <dbReference type="EMBL" id="MDX2965672.1"/>
    </source>
</evidence>
<sequence>MPPPDLAEQPSQLRALADDFADLRTRVHNAALAPGTPALRQIHPLLLKTHGLTAEALARLAALDSTGYAALPGSRPALECLTAVVVGSSQAAGHLARTLSTTPYAGTLLPGHTDDSTPAHVARPGEPVPEATRHLTDAAHLLDLSATGCRSIATAITHALTTGHGQTPFPQAAAVPALTSAQYTALETLALGEGRLYESRQGGTGATRVATKDGTRVSITTFRALAKHKLVVHDTSTPLLHHGQLITVTEHGHQALNSPRPTAAATSRTVPAPPPAHTTRRAPGPP</sequence>
<evidence type="ECO:0000313" key="5">
    <source>
        <dbReference type="Proteomes" id="UP001282288"/>
    </source>
</evidence>
<keyword evidence="4" id="KW-1185">Reference proteome</keyword>
<dbReference type="EMBL" id="JARAWP010000039">
    <property type="protein sequence ID" value="MDX3024826.1"/>
    <property type="molecule type" value="Genomic_DNA"/>
</dbReference>
<evidence type="ECO:0000313" key="4">
    <source>
        <dbReference type="Proteomes" id="UP001272987"/>
    </source>
</evidence>
<feature type="compositionally biased region" description="Polar residues" evidence="1">
    <location>
        <begin position="255"/>
        <end position="267"/>
    </location>
</feature>
<evidence type="ECO:0000313" key="3">
    <source>
        <dbReference type="EMBL" id="MDX3024826.1"/>
    </source>
</evidence>
<dbReference type="Proteomes" id="UP001282288">
    <property type="component" value="Unassembled WGS sequence"/>
</dbReference>